<name>A0A0A8YXV1_ARUDO</name>
<proteinExistence type="predicted"/>
<organism evidence="1">
    <name type="scientific">Arundo donax</name>
    <name type="common">Giant reed</name>
    <name type="synonym">Donax arundinaceus</name>
    <dbReference type="NCBI Taxonomy" id="35708"/>
    <lineage>
        <taxon>Eukaryota</taxon>
        <taxon>Viridiplantae</taxon>
        <taxon>Streptophyta</taxon>
        <taxon>Embryophyta</taxon>
        <taxon>Tracheophyta</taxon>
        <taxon>Spermatophyta</taxon>
        <taxon>Magnoliopsida</taxon>
        <taxon>Liliopsida</taxon>
        <taxon>Poales</taxon>
        <taxon>Poaceae</taxon>
        <taxon>PACMAD clade</taxon>
        <taxon>Arundinoideae</taxon>
        <taxon>Arundineae</taxon>
        <taxon>Arundo</taxon>
    </lineage>
</organism>
<protein>
    <submittedName>
        <fullName evidence="1">Uncharacterized protein</fullName>
    </submittedName>
</protein>
<evidence type="ECO:0000313" key="1">
    <source>
        <dbReference type="EMBL" id="JAD31406.1"/>
    </source>
</evidence>
<accession>A0A0A8YXV1</accession>
<dbReference type="AlphaFoldDB" id="A0A0A8YXV1"/>
<dbReference type="EMBL" id="GBRH01266489">
    <property type="protein sequence ID" value="JAD31406.1"/>
    <property type="molecule type" value="Transcribed_RNA"/>
</dbReference>
<reference evidence="1" key="2">
    <citation type="journal article" date="2015" name="Data Brief">
        <title>Shoot transcriptome of the giant reed, Arundo donax.</title>
        <authorList>
            <person name="Barrero R.A."/>
            <person name="Guerrero F.D."/>
            <person name="Moolhuijzen P."/>
            <person name="Goolsby J.A."/>
            <person name="Tidwell J."/>
            <person name="Bellgard S.E."/>
            <person name="Bellgard M.I."/>
        </authorList>
    </citation>
    <scope>NUCLEOTIDE SEQUENCE</scope>
    <source>
        <tissue evidence="1">Shoot tissue taken approximately 20 cm above the soil surface</tissue>
    </source>
</reference>
<reference evidence="1" key="1">
    <citation type="submission" date="2014-09" db="EMBL/GenBank/DDBJ databases">
        <authorList>
            <person name="Magalhaes I.L.F."/>
            <person name="Oliveira U."/>
            <person name="Santos F.R."/>
            <person name="Vidigal T.H.D.A."/>
            <person name="Brescovit A.D."/>
            <person name="Santos A.J."/>
        </authorList>
    </citation>
    <scope>NUCLEOTIDE SEQUENCE</scope>
    <source>
        <tissue evidence="1">Shoot tissue taken approximately 20 cm above the soil surface</tissue>
    </source>
</reference>
<sequence length="32" mass="3736">MLSTKAFLSFHFKTRFCVGYLQTGSCFFLQNI</sequence>